<comment type="subunit">
    <text evidence="6">Homodimer.</text>
</comment>
<dbReference type="PANTHER" id="PTHR42916:SF1">
    <property type="entry name" value="PROTEIN PHYLLO, CHLOROPLASTIC"/>
    <property type="match status" value="1"/>
</dbReference>
<evidence type="ECO:0000256" key="4">
    <source>
        <dbReference type="ARBA" id="ARBA00023052"/>
    </source>
</evidence>
<comment type="caution">
    <text evidence="9">The sequence shown here is derived from an EMBL/GenBank/DDBJ whole genome shotgun (WGS) entry which is preliminary data.</text>
</comment>
<name>A0A367YXK2_9ACTN</name>
<keyword evidence="3 6" id="KW-0460">Magnesium</keyword>
<dbReference type="CDD" id="cd02009">
    <property type="entry name" value="TPP_SHCHC_synthase"/>
    <property type="match status" value="1"/>
</dbReference>
<dbReference type="GO" id="GO:0030976">
    <property type="term" value="F:thiamine pyrophosphate binding"/>
    <property type="evidence" value="ECO:0007669"/>
    <property type="project" value="UniProtKB-UniRule"/>
</dbReference>
<dbReference type="AlphaFoldDB" id="A0A367YXK2"/>
<dbReference type="InterPro" id="IPR012001">
    <property type="entry name" value="Thiamin_PyroP_enz_TPP-bd_dom"/>
</dbReference>
<dbReference type="GO" id="GO:0000287">
    <property type="term" value="F:magnesium ion binding"/>
    <property type="evidence" value="ECO:0007669"/>
    <property type="project" value="UniProtKB-UniRule"/>
</dbReference>
<evidence type="ECO:0000259" key="7">
    <source>
        <dbReference type="Pfam" id="PF02775"/>
    </source>
</evidence>
<evidence type="ECO:0000256" key="1">
    <source>
        <dbReference type="ARBA" id="ARBA00022679"/>
    </source>
</evidence>
<comment type="catalytic activity">
    <reaction evidence="6">
        <text>isochorismate + 2-oxoglutarate + H(+) = 5-enolpyruvoyl-6-hydroxy-2-succinyl-cyclohex-3-ene-1-carboxylate + CO2</text>
        <dbReference type="Rhea" id="RHEA:25593"/>
        <dbReference type="ChEBI" id="CHEBI:15378"/>
        <dbReference type="ChEBI" id="CHEBI:16526"/>
        <dbReference type="ChEBI" id="CHEBI:16810"/>
        <dbReference type="ChEBI" id="CHEBI:29780"/>
        <dbReference type="ChEBI" id="CHEBI:58818"/>
        <dbReference type="EC" id="2.2.1.9"/>
    </reaction>
</comment>
<dbReference type="GO" id="GO:0009234">
    <property type="term" value="P:menaquinone biosynthetic process"/>
    <property type="evidence" value="ECO:0007669"/>
    <property type="project" value="UniProtKB-UniRule"/>
</dbReference>
<dbReference type="GO" id="GO:0030145">
    <property type="term" value="F:manganese ion binding"/>
    <property type="evidence" value="ECO:0007669"/>
    <property type="project" value="UniProtKB-UniRule"/>
</dbReference>
<comment type="cofactor">
    <cofactor evidence="6">
        <name>Mg(2+)</name>
        <dbReference type="ChEBI" id="CHEBI:18420"/>
    </cofactor>
    <cofactor evidence="6">
        <name>Mn(2+)</name>
        <dbReference type="ChEBI" id="CHEBI:29035"/>
    </cofactor>
</comment>
<feature type="domain" description="Thiamine pyrophosphate enzyme N-terminal TPP-binding" evidence="8">
    <location>
        <begin position="10"/>
        <end position="126"/>
    </location>
</feature>
<evidence type="ECO:0000256" key="6">
    <source>
        <dbReference type="HAMAP-Rule" id="MF_01659"/>
    </source>
</evidence>
<reference evidence="9 10" key="1">
    <citation type="submission" date="2018-07" db="EMBL/GenBank/DDBJ databases">
        <title>Desertimonas flava gen. nov. sp. nov.</title>
        <authorList>
            <person name="Liu S."/>
        </authorList>
    </citation>
    <scope>NUCLEOTIDE SEQUENCE [LARGE SCALE GENOMIC DNA]</scope>
    <source>
        <strain evidence="9 10">16Sb5-5</strain>
    </source>
</reference>
<sequence>MSGAHPDSITAATTVVGALVAGGITDVVVSPGSRSAPLAYAVEAAERGGLLRLHVRIDERSAAFTALGMARASGRPVPVVTTSGTAVANLHPAVLEASHAHVPLVLLTADRPAAVVGTGANQTTQQIGIFGEAVRAGARLSVRPVEALAGAVRRLLAAATGVRTGTPGPVHLNLELTEPLVPDRPLAPMDTPGPAGEVSRPAHPPVGLSPDAGTVVLVGDAAPEVGATARALAETARLPLLSEPSGNARVGECAIGTYRLLLGGPLGERITRVLCFGHPTLSRPVTRLLARADVELVAVTAGDRWPDPGHRVSRVAGAVDLAAGDEGWLAEWQQADAALRRRLDGLVPADPSTGPGLAAMVAGSLRASDVWLLGSSQAVRDADLAPVWTSAGPVVHANRGLAGIDGTVSTAVGLSLGTGAGVTALVGDLTFLHDSNGLLIGPDEPRADVRVVVANDVGGAIFASLEQGRPDLGGSFERLFGTPHRVDLAALAAAHGVKYRPITDADQLAELLERRITGIEVVEVRLDRSRRRALDAGLRALVRPS</sequence>
<keyword evidence="5 6" id="KW-0464">Manganese</keyword>
<dbReference type="PANTHER" id="PTHR42916">
    <property type="entry name" value="2-SUCCINYL-5-ENOLPYRUVYL-6-HYDROXY-3-CYCLOHEXENE-1-CARBOXYLATE SYNTHASE"/>
    <property type="match status" value="1"/>
</dbReference>
<evidence type="ECO:0000259" key="8">
    <source>
        <dbReference type="Pfam" id="PF02776"/>
    </source>
</evidence>
<keyword evidence="6" id="KW-0474">Menaquinone biosynthesis</keyword>
<dbReference type="Gene3D" id="3.40.50.1220">
    <property type="entry name" value="TPP-binding domain"/>
    <property type="match status" value="1"/>
</dbReference>
<dbReference type="HAMAP" id="MF_01659">
    <property type="entry name" value="MenD"/>
    <property type="match status" value="1"/>
</dbReference>
<comment type="similarity">
    <text evidence="6">Belongs to the TPP enzyme family. MenD subfamily.</text>
</comment>
<dbReference type="EMBL" id="QOUI01000005">
    <property type="protein sequence ID" value="RCK69671.1"/>
    <property type="molecule type" value="Genomic_DNA"/>
</dbReference>
<keyword evidence="10" id="KW-1185">Reference proteome</keyword>
<comment type="cofactor">
    <cofactor evidence="6">
        <name>thiamine diphosphate</name>
        <dbReference type="ChEBI" id="CHEBI:58937"/>
    </cofactor>
    <text evidence="6">Binds 1 thiamine pyrophosphate per subunit.</text>
</comment>
<dbReference type="UniPathway" id="UPA01057">
    <property type="reaction ID" value="UER00164"/>
</dbReference>
<dbReference type="UniPathway" id="UPA00079"/>
<dbReference type="InterPro" id="IPR029061">
    <property type="entry name" value="THDP-binding"/>
</dbReference>
<accession>A0A367YXK2</accession>
<dbReference type="InterPro" id="IPR011766">
    <property type="entry name" value="TPP_enzyme_TPP-bd"/>
</dbReference>
<organism evidence="9 10">
    <name type="scientific">Desertihabitans brevis</name>
    <dbReference type="NCBI Taxonomy" id="2268447"/>
    <lineage>
        <taxon>Bacteria</taxon>
        <taxon>Bacillati</taxon>
        <taxon>Actinomycetota</taxon>
        <taxon>Actinomycetes</taxon>
        <taxon>Propionibacteriales</taxon>
        <taxon>Propionibacteriaceae</taxon>
        <taxon>Desertihabitans</taxon>
    </lineage>
</organism>
<evidence type="ECO:0000256" key="5">
    <source>
        <dbReference type="ARBA" id="ARBA00023211"/>
    </source>
</evidence>
<evidence type="ECO:0000313" key="9">
    <source>
        <dbReference type="EMBL" id="RCK69671.1"/>
    </source>
</evidence>
<keyword evidence="1 6" id="KW-0808">Transferase</keyword>
<dbReference type="Proteomes" id="UP000252770">
    <property type="component" value="Unassembled WGS sequence"/>
</dbReference>
<dbReference type="SUPFAM" id="SSF52518">
    <property type="entry name" value="Thiamin diphosphate-binding fold (THDP-binding)"/>
    <property type="match status" value="2"/>
</dbReference>
<dbReference type="Gene3D" id="3.40.50.970">
    <property type="match status" value="2"/>
</dbReference>
<comment type="pathway">
    <text evidence="6">Quinol/quinone metabolism; 1,4-dihydroxy-2-naphthoate biosynthesis; 1,4-dihydroxy-2-naphthoate from chorismate: step 2/7.</text>
</comment>
<evidence type="ECO:0000256" key="2">
    <source>
        <dbReference type="ARBA" id="ARBA00022723"/>
    </source>
</evidence>
<comment type="function">
    <text evidence="6">Catalyzes the thiamine diphosphate-dependent decarboxylation of 2-oxoglutarate and the subsequent addition of the resulting succinic semialdehyde-thiamine pyrophosphate anion to isochorismate to yield 2-succinyl-5-enolpyruvyl-6-hydroxy-3-cyclohexene-1-carboxylate (SEPHCHC).</text>
</comment>
<dbReference type="GO" id="GO:0070204">
    <property type="term" value="F:2-succinyl-5-enolpyruvyl-6-hydroxy-3-cyclohexene-1-carboxylic-acid synthase activity"/>
    <property type="evidence" value="ECO:0007669"/>
    <property type="project" value="UniProtKB-UniRule"/>
</dbReference>
<dbReference type="CDD" id="cd07037">
    <property type="entry name" value="TPP_PYR_MenD"/>
    <property type="match status" value="1"/>
</dbReference>
<dbReference type="Pfam" id="PF02776">
    <property type="entry name" value="TPP_enzyme_N"/>
    <property type="match status" value="1"/>
</dbReference>
<evidence type="ECO:0000313" key="10">
    <source>
        <dbReference type="Proteomes" id="UP000252770"/>
    </source>
</evidence>
<evidence type="ECO:0000256" key="3">
    <source>
        <dbReference type="ARBA" id="ARBA00022842"/>
    </source>
</evidence>
<keyword evidence="2 6" id="KW-0479">Metal-binding</keyword>
<comment type="pathway">
    <text evidence="6">Quinol/quinone metabolism; menaquinone biosynthesis.</text>
</comment>
<dbReference type="NCBIfam" id="TIGR00173">
    <property type="entry name" value="menD"/>
    <property type="match status" value="1"/>
</dbReference>
<proteinExistence type="inferred from homology"/>
<dbReference type="PIRSF" id="PIRSF004983">
    <property type="entry name" value="MenD"/>
    <property type="match status" value="1"/>
</dbReference>
<dbReference type="InterPro" id="IPR004433">
    <property type="entry name" value="MenaQ_synth_MenD"/>
</dbReference>
<dbReference type="Pfam" id="PF02775">
    <property type="entry name" value="TPP_enzyme_C"/>
    <property type="match status" value="1"/>
</dbReference>
<gene>
    <name evidence="6 9" type="primary">menD</name>
    <name evidence="9" type="ORF">DT076_09445</name>
</gene>
<dbReference type="RefSeq" id="WP_114126432.1">
    <property type="nucleotide sequence ID" value="NZ_QOUI01000005.1"/>
</dbReference>
<feature type="domain" description="Thiamine pyrophosphate enzyme TPP-binding" evidence="7">
    <location>
        <begin position="396"/>
        <end position="517"/>
    </location>
</feature>
<dbReference type="EC" id="2.2.1.9" evidence="6"/>
<keyword evidence="4 6" id="KW-0786">Thiamine pyrophosphate</keyword>
<protein>
    <recommendedName>
        <fullName evidence="6">2-succinyl-5-enolpyruvyl-6-hydroxy-3-cyclohexene-1-carboxylate synthase</fullName>
        <shortName evidence="6">SEPHCHC synthase</shortName>
        <ecNumber evidence="6">2.2.1.9</ecNumber>
    </recommendedName>
    <alternativeName>
        <fullName evidence="6">Menaquinone biosynthesis protein MenD</fullName>
    </alternativeName>
</protein>